<feature type="domain" description="tRNA(Ile)-lysidine/2-thiocytidine synthase N-terminal" evidence="7">
    <location>
        <begin position="35"/>
        <end position="223"/>
    </location>
</feature>
<keyword evidence="3" id="KW-0819">tRNA processing</keyword>
<evidence type="ECO:0000256" key="1">
    <source>
        <dbReference type="ARBA" id="ARBA00013267"/>
    </source>
</evidence>
<dbReference type="HAMAP" id="MF_01161">
    <property type="entry name" value="tRNA_Ile_lys_synt"/>
    <property type="match status" value="1"/>
</dbReference>
<evidence type="ECO:0000259" key="7">
    <source>
        <dbReference type="Pfam" id="PF01171"/>
    </source>
</evidence>
<keyword evidence="2" id="KW-0436">Ligase</keyword>
<dbReference type="InterPro" id="IPR012795">
    <property type="entry name" value="tRNA_Ile_lys_synt_N"/>
</dbReference>
<dbReference type="EC" id="6.3.4.19" evidence="1"/>
<accession>A0A0L0T059</accession>
<evidence type="ECO:0000256" key="5">
    <source>
        <dbReference type="ARBA" id="ARBA00022840"/>
    </source>
</evidence>
<evidence type="ECO:0000256" key="6">
    <source>
        <dbReference type="ARBA" id="ARBA00048539"/>
    </source>
</evidence>
<dbReference type="NCBIfam" id="TIGR02432">
    <property type="entry name" value="lysidine_TilS_N"/>
    <property type="match status" value="1"/>
</dbReference>
<dbReference type="GO" id="GO:0032267">
    <property type="term" value="F:tRNA(Ile)-lysidine synthase activity"/>
    <property type="evidence" value="ECO:0007669"/>
    <property type="project" value="UniProtKB-EC"/>
</dbReference>
<keyword evidence="9" id="KW-1185">Reference proteome</keyword>
<keyword evidence="5" id="KW-0067">ATP-binding</keyword>
<evidence type="ECO:0000313" key="8">
    <source>
        <dbReference type="EMBL" id="KNE68156.1"/>
    </source>
</evidence>
<evidence type="ECO:0000256" key="2">
    <source>
        <dbReference type="ARBA" id="ARBA00022598"/>
    </source>
</evidence>
<keyword evidence="4" id="KW-0547">Nucleotide-binding</keyword>
<protein>
    <recommendedName>
        <fullName evidence="1">tRNA(Ile)-lysidine synthetase</fullName>
        <ecNumber evidence="1">6.3.4.19</ecNumber>
    </recommendedName>
</protein>
<dbReference type="SUPFAM" id="SSF52402">
    <property type="entry name" value="Adenine nucleotide alpha hydrolases-like"/>
    <property type="match status" value="1"/>
</dbReference>
<name>A0A0L0T059_ALLM3</name>
<reference evidence="8 9" key="1">
    <citation type="submission" date="2009-11" db="EMBL/GenBank/DDBJ databases">
        <title>Annotation of Allomyces macrogynus ATCC 38327.</title>
        <authorList>
            <consortium name="The Broad Institute Genome Sequencing Platform"/>
            <person name="Russ C."/>
            <person name="Cuomo C."/>
            <person name="Burger G."/>
            <person name="Gray M.W."/>
            <person name="Holland P.W.H."/>
            <person name="King N."/>
            <person name="Lang F.B.F."/>
            <person name="Roger A.J."/>
            <person name="Ruiz-Trillo I."/>
            <person name="Young S.K."/>
            <person name="Zeng Q."/>
            <person name="Gargeya S."/>
            <person name="Fitzgerald M."/>
            <person name="Haas B."/>
            <person name="Abouelleil A."/>
            <person name="Alvarado L."/>
            <person name="Arachchi H.M."/>
            <person name="Berlin A."/>
            <person name="Chapman S.B."/>
            <person name="Gearin G."/>
            <person name="Goldberg J."/>
            <person name="Griggs A."/>
            <person name="Gujja S."/>
            <person name="Hansen M."/>
            <person name="Heiman D."/>
            <person name="Howarth C."/>
            <person name="Larimer J."/>
            <person name="Lui A."/>
            <person name="MacDonald P.J.P."/>
            <person name="McCowen C."/>
            <person name="Montmayeur A."/>
            <person name="Murphy C."/>
            <person name="Neiman D."/>
            <person name="Pearson M."/>
            <person name="Priest M."/>
            <person name="Roberts A."/>
            <person name="Saif S."/>
            <person name="Shea T."/>
            <person name="Sisk P."/>
            <person name="Stolte C."/>
            <person name="Sykes S."/>
            <person name="Wortman J."/>
            <person name="Nusbaum C."/>
            <person name="Birren B."/>
        </authorList>
    </citation>
    <scope>NUCLEOTIDE SEQUENCE [LARGE SCALE GENOMIC DNA]</scope>
    <source>
        <strain evidence="8 9">ATCC 38327</strain>
    </source>
</reference>
<reference evidence="9" key="2">
    <citation type="submission" date="2009-11" db="EMBL/GenBank/DDBJ databases">
        <title>The Genome Sequence of Allomyces macrogynus strain ATCC 38327.</title>
        <authorList>
            <consortium name="The Broad Institute Genome Sequencing Platform"/>
            <person name="Russ C."/>
            <person name="Cuomo C."/>
            <person name="Shea T."/>
            <person name="Young S.K."/>
            <person name="Zeng Q."/>
            <person name="Koehrsen M."/>
            <person name="Haas B."/>
            <person name="Borodovsky M."/>
            <person name="Guigo R."/>
            <person name="Alvarado L."/>
            <person name="Berlin A."/>
            <person name="Borenstein D."/>
            <person name="Chen Z."/>
            <person name="Engels R."/>
            <person name="Freedman E."/>
            <person name="Gellesch M."/>
            <person name="Goldberg J."/>
            <person name="Griggs A."/>
            <person name="Gujja S."/>
            <person name="Heiman D."/>
            <person name="Hepburn T."/>
            <person name="Howarth C."/>
            <person name="Jen D."/>
            <person name="Larson L."/>
            <person name="Lewis B."/>
            <person name="Mehta T."/>
            <person name="Park D."/>
            <person name="Pearson M."/>
            <person name="Roberts A."/>
            <person name="Saif S."/>
            <person name="Shenoy N."/>
            <person name="Sisk P."/>
            <person name="Stolte C."/>
            <person name="Sykes S."/>
            <person name="Walk T."/>
            <person name="White J."/>
            <person name="Yandava C."/>
            <person name="Burger G."/>
            <person name="Gray M.W."/>
            <person name="Holland P.W.H."/>
            <person name="King N."/>
            <person name="Lang F.B.F."/>
            <person name="Roger A.J."/>
            <person name="Ruiz-Trillo I."/>
            <person name="Lander E."/>
            <person name="Nusbaum C."/>
        </authorList>
    </citation>
    <scope>NUCLEOTIDE SEQUENCE [LARGE SCALE GENOMIC DNA]</scope>
    <source>
        <strain evidence="9">ATCC 38327</strain>
    </source>
</reference>
<comment type="catalytic activity">
    <reaction evidence="6">
        <text>cytidine(34) in tRNA(Ile2) + L-lysine + ATP = lysidine(34) in tRNA(Ile2) + AMP + diphosphate + H(+)</text>
        <dbReference type="Rhea" id="RHEA:43744"/>
        <dbReference type="Rhea" id="RHEA-COMP:10625"/>
        <dbReference type="Rhea" id="RHEA-COMP:10670"/>
        <dbReference type="ChEBI" id="CHEBI:15378"/>
        <dbReference type="ChEBI" id="CHEBI:30616"/>
        <dbReference type="ChEBI" id="CHEBI:32551"/>
        <dbReference type="ChEBI" id="CHEBI:33019"/>
        <dbReference type="ChEBI" id="CHEBI:82748"/>
        <dbReference type="ChEBI" id="CHEBI:83665"/>
        <dbReference type="ChEBI" id="CHEBI:456215"/>
        <dbReference type="EC" id="6.3.4.19"/>
    </reaction>
</comment>
<organism evidence="8 9">
    <name type="scientific">Allomyces macrogynus (strain ATCC 38327)</name>
    <name type="common">Allomyces javanicus var. macrogynus</name>
    <dbReference type="NCBI Taxonomy" id="578462"/>
    <lineage>
        <taxon>Eukaryota</taxon>
        <taxon>Fungi</taxon>
        <taxon>Fungi incertae sedis</taxon>
        <taxon>Blastocladiomycota</taxon>
        <taxon>Blastocladiomycetes</taxon>
        <taxon>Blastocladiales</taxon>
        <taxon>Blastocladiaceae</taxon>
        <taxon>Allomyces</taxon>
    </lineage>
</organism>
<dbReference type="CDD" id="cd01992">
    <property type="entry name" value="TilS_N"/>
    <property type="match status" value="1"/>
</dbReference>
<dbReference type="OMA" id="ANIPWVE"/>
<dbReference type="eggNOG" id="ENOG502QQNE">
    <property type="taxonomic scope" value="Eukaryota"/>
</dbReference>
<dbReference type="EMBL" id="GG745355">
    <property type="protein sequence ID" value="KNE68156.1"/>
    <property type="molecule type" value="Genomic_DNA"/>
</dbReference>
<sequence>MATPAATAAARVSALTLADFARLMRTIPIGPTERLAVGVSGGPDSMALLMLLNKWAPGRVHAITVDHKLRDDSTDEAQRVHSYIKSQGISSEIVTADWDRPVTELSTAQIEDRARSVRYRLLAHATRNAGATRLFLGQHQNDQIETILYRLTRASGLGGLGGMLTVSEMPVILHPHDRDIQVVRPLLSVPKVQLEETCRELDVPVEHDPMNAQMAYQRNVLRDVLKAVHKDPNASPLLSEANLVKFCTHVAEYSAAANAHTKSVLENSALTDPLTGSAFLHLPHLATQPDHWFHRPHLANSVLSSLVRWVDCGHYPPPLGAVAHVRDVMAGYYYYGLADDSPNRGNQRPRTRWVRPPHQGEYKAMTISKSLVLPPRPDRNGVGNWIIVRSPPLSTVRARDRIPLVQGQTVLFDTRFFVTLGAPVLSKHDEDAHLREFYRSLVQHLPIDRVRNMTVPVAPADGGPPVDVVTEGPDRAERRNLREHPSPTAGSDDLEVIVRYFDQQDEMALSGVFQRRHVHPAWAQFRRAWEHFRYKMPFVGRYVVPVIAVRNRNYAGIARASGPPTPVAQGAAGVKPGRKGVAVTKATVDSPLGAVVAIPCLSINFAPDVLSVQVEHRKNLIKVGGEEA</sequence>
<dbReference type="InterPro" id="IPR014729">
    <property type="entry name" value="Rossmann-like_a/b/a_fold"/>
</dbReference>
<dbReference type="Proteomes" id="UP000054350">
    <property type="component" value="Unassembled WGS sequence"/>
</dbReference>
<proteinExistence type="inferred from homology"/>
<dbReference type="InterPro" id="IPR012094">
    <property type="entry name" value="tRNA_Ile_lys_synt"/>
</dbReference>
<dbReference type="AlphaFoldDB" id="A0A0L0T059"/>
<dbReference type="InterPro" id="IPR011063">
    <property type="entry name" value="TilS/TtcA_N"/>
</dbReference>
<dbReference type="GO" id="GO:0005524">
    <property type="term" value="F:ATP binding"/>
    <property type="evidence" value="ECO:0007669"/>
    <property type="project" value="UniProtKB-KW"/>
</dbReference>
<dbReference type="GO" id="GO:0008033">
    <property type="term" value="P:tRNA processing"/>
    <property type="evidence" value="ECO:0007669"/>
    <property type="project" value="UniProtKB-KW"/>
</dbReference>
<dbReference type="VEuPathDB" id="FungiDB:AMAG_13321"/>
<evidence type="ECO:0000256" key="3">
    <source>
        <dbReference type="ARBA" id="ARBA00022694"/>
    </source>
</evidence>
<evidence type="ECO:0000256" key="4">
    <source>
        <dbReference type="ARBA" id="ARBA00022741"/>
    </source>
</evidence>
<dbReference type="PANTHER" id="PTHR43033:SF1">
    <property type="entry name" value="TRNA(ILE)-LYSIDINE SYNTHASE-RELATED"/>
    <property type="match status" value="1"/>
</dbReference>
<dbReference type="OrthoDB" id="434144at2759"/>
<gene>
    <name evidence="8" type="ORF">AMAG_13321</name>
</gene>
<evidence type="ECO:0000313" key="9">
    <source>
        <dbReference type="Proteomes" id="UP000054350"/>
    </source>
</evidence>
<dbReference type="Pfam" id="PF01171">
    <property type="entry name" value="ATP_bind_3"/>
    <property type="match status" value="1"/>
</dbReference>
<dbReference type="STRING" id="578462.A0A0L0T059"/>
<dbReference type="PANTHER" id="PTHR43033">
    <property type="entry name" value="TRNA(ILE)-LYSIDINE SYNTHASE-RELATED"/>
    <property type="match status" value="1"/>
</dbReference>
<dbReference type="Gene3D" id="3.40.50.620">
    <property type="entry name" value="HUPs"/>
    <property type="match status" value="1"/>
</dbReference>